<dbReference type="RefSeq" id="XP_022399623.1">
    <property type="nucleotide sequence ID" value="XM_022540890.1"/>
</dbReference>
<keyword evidence="5" id="KW-0804">Transcription</keyword>
<evidence type="ECO:0000256" key="3">
    <source>
        <dbReference type="ARBA" id="ARBA00023015"/>
    </source>
</evidence>
<dbReference type="InterPro" id="IPR001138">
    <property type="entry name" value="Zn2Cys6_DnaBD"/>
</dbReference>
<dbReference type="OrthoDB" id="424974at2759"/>
<feature type="region of interest" description="Disordered" evidence="7">
    <location>
        <begin position="593"/>
        <end position="626"/>
    </location>
</feature>
<evidence type="ECO:0000313" key="9">
    <source>
        <dbReference type="EMBL" id="OJJ82925.1"/>
    </source>
</evidence>
<feature type="compositionally biased region" description="Basic and acidic residues" evidence="7">
    <location>
        <begin position="80"/>
        <end position="89"/>
    </location>
</feature>
<evidence type="ECO:0000256" key="2">
    <source>
        <dbReference type="ARBA" id="ARBA00022723"/>
    </source>
</evidence>
<dbReference type="GO" id="GO:0000981">
    <property type="term" value="F:DNA-binding transcription factor activity, RNA polymerase II-specific"/>
    <property type="evidence" value="ECO:0007669"/>
    <property type="project" value="InterPro"/>
</dbReference>
<gene>
    <name evidence="9" type="ORF">ASPGLDRAFT_129421</name>
</gene>
<keyword evidence="3" id="KW-0805">Transcription regulation</keyword>
<name>A0A1L9VGB3_ASPGL</name>
<feature type="domain" description="Zn(2)-C6 fungal-type" evidence="8">
    <location>
        <begin position="17"/>
        <end position="46"/>
    </location>
</feature>
<dbReference type="InterPro" id="IPR007219">
    <property type="entry name" value="XnlR_reg_dom"/>
</dbReference>
<dbReference type="GO" id="GO:0008270">
    <property type="term" value="F:zinc ion binding"/>
    <property type="evidence" value="ECO:0007669"/>
    <property type="project" value="InterPro"/>
</dbReference>
<evidence type="ECO:0000259" key="8">
    <source>
        <dbReference type="PROSITE" id="PS50048"/>
    </source>
</evidence>
<dbReference type="AlphaFoldDB" id="A0A1L9VGB3"/>
<dbReference type="SUPFAM" id="SSF57701">
    <property type="entry name" value="Zn2/Cys6 DNA-binding domain"/>
    <property type="match status" value="1"/>
</dbReference>
<dbReference type="SMART" id="SM00066">
    <property type="entry name" value="GAL4"/>
    <property type="match status" value="1"/>
</dbReference>
<dbReference type="Gene3D" id="4.10.240.10">
    <property type="entry name" value="Zn(2)-C6 fungal-type DNA-binding domain"/>
    <property type="match status" value="1"/>
</dbReference>
<dbReference type="InterPro" id="IPR036864">
    <property type="entry name" value="Zn2-C6_fun-type_DNA-bd_sf"/>
</dbReference>
<sequence>MSGRPLYTRTRKPGRRSCLDCHSRKVRCDREIPCRNCSRHGFSCIYPTRDNDKRQELTLQRVSDRLERLETLVSRFPEDRTAEAVRNDPEAQVESGGNLASNPHRSRSWEVLLGDGQSAQYVNNSNIKDLLENGGRTNLPRYPESIMNPLYLQQTAGVHCSIPFSSLPSDTAAGLLRFYPDPHLALQLWSVYVRAVDPVVKILHIPTTQSAVIATILAPSSSGAPMVALTFAIYFAAVTALGHFEEPIELPSERPALLSGYKTALDQLLVVTDLMRRPDITSLQALAIYVTCLRVHEASRSVWVLNGLAIRLAQSMGLHRDGFLLHLGPFDTELRLRLWWHLCVLDSRAPEDHGFELTVDVLNRGLRLPLNIDDDQIYPNMVQLPKESQRWTEMSFFLVQIESCRLLHPVLGTWEQCSTAPLRELATKRRLIRGRTQHVLNKFDIAVESSPPLARIAMQHFSTARMKMEFILQLREEIEEQAHQQADTPKSSFKLACDGLDSSYQLLKGSVSAQYKWIFKTYTPWYALAYVLRCLSNKPWGPGAEQAWALVDEVFPDDFGLDYPAQGRLSGPGRDSIWGCLSLLRRQAMSLRDGRSSNDDSARLSHESNDPHISHPTEFITGTENPPIQRASYREFSDSETAEYGPFADSGQNIHFPLGFPIPEMSFLPEWNAVINGSLNICHDS</sequence>
<dbReference type="GO" id="GO:0003677">
    <property type="term" value="F:DNA binding"/>
    <property type="evidence" value="ECO:0007669"/>
    <property type="project" value="UniProtKB-KW"/>
</dbReference>
<keyword evidence="2" id="KW-0479">Metal-binding</keyword>
<evidence type="ECO:0000256" key="1">
    <source>
        <dbReference type="ARBA" id="ARBA00004123"/>
    </source>
</evidence>
<dbReference type="Pfam" id="PF00172">
    <property type="entry name" value="Zn_clus"/>
    <property type="match status" value="1"/>
</dbReference>
<reference evidence="10" key="1">
    <citation type="journal article" date="2017" name="Genome Biol.">
        <title>Comparative genomics reveals high biological diversity and specific adaptations in the industrially and medically important fungal genus Aspergillus.</title>
        <authorList>
            <person name="de Vries R.P."/>
            <person name="Riley R."/>
            <person name="Wiebenga A."/>
            <person name="Aguilar-Osorio G."/>
            <person name="Amillis S."/>
            <person name="Uchima C.A."/>
            <person name="Anderluh G."/>
            <person name="Asadollahi M."/>
            <person name="Askin M."/>
            <person name="Barry K."/>
            <person name="Battaglia E."/>
            <person name="Bayram O."/>
            <person name="Benocci T."/>
            <person name="Braus-Stromeyer S.A."/>
            <person name="Caldana C."/>
            <person name="Canovas D."/>
            <person name="Cerqueira G.C."/>
            <person name="Chen F."/>
            <person name="Chen W."/>
            <person name="Choi C."/>
            <person name="Clum A."/>
            <person name="Dos Santos R.A."/>
            <person name="Damasio A.R."/>
            <person name="Diallinas G."/>
            <person name="Emri T."/>
            <person name="Fekete E."/>
            <person name="Flipphi M."/>
            <person name="Freyberg S."/>
            <person name="Gallo A."/>
            <person name="Gournas C."/>
            <person name="Habgood R."/>
            <person name="Hainaut M."/>
            <person name="Harispe M.L."/>
            <person name="Henrissat B."/>
            <person name="Hilden K.S."/>
            <person name="Hope R."/>
            <person name="Hossain A."/>
            <person name="Karabika E."/>
            <person name="Karaffa L."/>
            <person name="Karanyi Z."/>
            <person name="Krasevec N."/>
            <person name="Kuo A."/>
            <person name="Kusch H."/>
            <person name="LaButti K."/>
            <person name="Lagendijk E.L."/>
            <person name="Lapidus A."/>
            <person name="Levasseur A."/>
            <person name="Lindquist E."/>
            <person name="Lipzen A."/>
            <person name="Logrieco A.F."/>
            <person name="MacCabe A."/>
            <person name="Maekelae M.R."/>
            <person name="Malavazi I."/>
            <person name="Melin P."/>
            <person name="Meyer V."/>
            <person name="Mielnichuk N."/>
            <person name="Miskei M."/>
            <person name="Molnar A.P."/>
            <person name="Mule G."/>
            <person name="Ngan C.Y."/>
            <person name="Orejas M."/>
            <person name="Orosz E."/>
            <person name="Ouedraogo J.P."/>
            <person name="Overkamp K.M."/>
            <person name="Park H.-S."/>
            <person name="Perrone G."/>
            <person name="Piumi F."/>
            <person name="Punt P.J."/>
            <person name="Ram A.F."/>
            <person name="Ramon A."/>
            <person name="Rauscher S."/>
            <person name="Record E."/>
            <person name="Riano-Pachon D.M."/>
            <person name="Robert V."/>
            <person name="Roehrig J."/>
            <person name="Ruller R."/>
            <person name="Salamov A."/>
            <person name="Salih N.S."/>
            <person name="Samson R.A."/>
            <person name="Sandor E."/>
            <person name="Sanguinetti M."/>
            <person name="Schuetze T."/>
            <person name="Sepcic K."/>
            <person name="Shelest E."/>
            <person name="Sherlock G."/>
            <person name="Sophianopoulou V."/>
            <person name="Squina F.M."/>
            <person name="Sun H."/>
            <person name="Susca A."/>
            <person name="Todd R.B."/>
            <person name="Tsang A."/>
            <person name="Unkles S.E."/>
            <person name="van de Wiele N."/>
            <person name="van Rossen-Uffink D."/>
            <person name="Oliveira J.V."/>
            <person name="Vesth T.C."/>
            <person name="Visser J."/>
            <person name="Yu J.-H."/>
            <person name="Zhou M."/>
            <person name="Andersen M.R."/>
            <person name="Archer D.B."/>
            <person name="Baker S.E."/>
            <person name="Benoit I."/>
            <person name="Brakhage A.A."/>
            <person name="Braus G.H."/>
            <person name="Fischer R."/>
            <person name="Frisvad J.C."/>
            <person name="Goldman G.H."/>
            <person name="Houbraken J."/>
            <person name="Oakley B."/>
            <person name="Pocsi I."/>
            <person name="Scazzocchio C."/>
            <person name="Seiboth B."/>
            <person name="vanKuyk P.A."/>
            <person name="Wortman J."/>
            <person name="Dyer P.S."/>
            <person name="Grigoriev I.V."/>
        </authorList>
    </citation>
    <scope>NUCLEOTIDE SEQUENCE [LARGE SCALE GENOMIC DNA]</scope>
    <source>
        <strain evidence="10">CBS 516.65</strain>
    </source>
</reference>
<keyword evidence="10" id="KW-1185">Reference proteome</keyword>
<dbReference type="VEuPathDB" id="FungiDB:ASPGLDRAFT_129421"/>
<dbReference type="GO" id="GO:0006351">
    <property type="term" value="P:DNA-templated transcription"/>
    <property type="evidence" value="ECO:0007669"/>
    <property type="project" value="InterPro"/>
</dbReference>
<dbReference type="InterPro" id="IPR050613">
    <property type="entry name" value="Sec_Metabolite_Reg"/>
</dbReference>
<dbReference type="GeneID" id="34457151"/>
<dbReference type="EMBL" id="KV878901">
    <property type="protein sequence ID" value="OJJ82925.1"/>
    <property type="molecule type" value="Genomic_DNA"/>
</dbReference>
<dbReference type="CDD" id="cd00067">
    <property type="entry name" value="GAL4"/>
    <property type="match status" value="1"/>
</dbReference>
<dbReference type="PANTHER" id="PTHR31001:SF50">
    <property type="entry name" value="ZN(II)2CYS6 TRANSCRIPTION FACTOR (EUROFUNG)"/>
    <property type="match status" value="1"/>
</dbReference>
<protein>
    <recommendedName>
        <fullName evidence="8">Zn(2)-C6 fungal-type domain-containing protein</fullName>
    </recommendedName>
</protein>
<evidence type="ECO:0000256" key="4">
    <source>
        <dbReference type="ARBA" id="ARBA00023125"/>
    </source>
</evidence>
<evidence type="ECO:0000313" key="10">
    <source>
        <dbReference type="Proteomes" id="UP000184300"/>
    </source>
</evidence>
<dbReference type="CDD" id="cd12148">
    <property type="entry name" value="fungal_TF_MHR"/>
    <property type="match status" value="1"/>
</dbReference>
<keyword evidence="6" id="KW-0539">Nucleus</keyword>
<evidence type="ECO:0000256" key="5">
    <source>
        <dbReference type="ARBA" id="ARBA00023163"/>
    </source>
</evidence>
<evidence type="ECO:0000256" key="6">
    <source>
        <dbReference type="ARBA" id="ARBA00023242"/>
    </source>
</evidence>
<dbReference type="Pfam" id="PF04082">
    <property type="entry name" value="Fungal_trans"/>
    <property type="match status" value="1"/>
</dbReference>
<organism evidence="9 10">
    <name type="scientific">Aspergillus glaucus CBS 516.65</name>
    <dbReference type="NCBI Taxonomy" id="1160497"/>
    <lineage>
        <taxon>Eukaryota</taxon>
        <taxon>Fungi</taxon>
        <taxon>Dikarya</taxon>
        <taxon>Ascomycota</taxon>
        <taxon>Pezizomycotina</taxon>
        <taxon>Eurotiomycetes</taxon>
        <taxon>Eurotiomycetidae</taxon>
        <taxon>Eurotiales</taxon>
        <taxon>Aspergillaceae</taxon>
        <taxon>Aspergillus</taxon>
        <taxon>Aspergillus subgen. Aspergillus</taxon>
    </lineage>
</organism>
<proteinExistence type="predicted"/>
<feature type="compositionally biased region" description="Basic and acidic residues" evidence="7">
    <location>
        <begin position="593"/>
        <end position="615"/>
    </location>
</feature>
<feature type="region of interest" description="Disordered" evidence="7">
    <location>
        <begin position="80"/>
        <end position="104"/>
    </location>
</feature>
<evidence type="ECO:0000256" key="7">
    <source>
        <dbReference type="SAM" id="MobiDB-lite"/>
    </source>
</evidence>
<dbReference type="PANTHER" id="PTHR31001">
    <property type="entry name" value="UNCHARACTERIZED TRANSCRIPTIONAL REGULATORY PROTEIN"/>
    <property type="match status" value="1"/>
</dbReference>
<dbReference type="PROSITE" id="PS00463">
    <property type="entry name" value="ZN2_CY6_FUNGAL_1"/>
    <property type="match status" value="1"/>
</dbReference>
<accession>A0A1L9VGB3</accession>
<dbReference type="PROSITE" id="PS50048">
    <property type="entry name" value="ZN2_CY6_FUNGAL_2"/>
    <property type="match status" value="1"/>
</dbReference>
<keyword evidence="4" id="KW-0238">DNA-binding</keyword>
<dbReference type="Proteomes" id="UP000184300">
    <property type="component" value="Unassembled WGS sequence"/>
</dbReference>
<dbReference type="GO" id="GO:0005634">
    <property type="term" value="C:nucleus"/>
    <property type="evidence" value="ECO:0007669"/>
    <property type="project" value="UniProtKB-SubCell"/>
</dbReference>
<dbReference type="SMART" id="SM00906">
    <property type="entry name" value="Fungal_trans"/>
    <property type="match status" value="1"/>
</dbReference>
<comment type="subcellular location">
    <subcellularLocation>
        <location evidence="1">Nucleus</location>
    </subcellularLocation>
</comment>